<dbReference type="GO" id="GO:0006614">
    <property type="term" value="P:SRP-dependent cotranslational protein targeting to membrane"/>
    <property type="evidence" value="ECO:0007669"/>
    <property type="project" value="InterPro"/>
</dbReference>
<dbReference type="GO" id="GO:0003924">
    <property type="term" value="F:GTPase activity"/>
    <property type="evidence" value="ECO:0007669"/>
    <property type="project" value="TreeGrafter"/>
</dbReference>
<dbReference type="PANTHER" id="PTHR43134">
    <property type="entry name" value="SIGNAL RECOGNITION PARTICLE RECEPTOR SUBUNIT ALPHA"/>
    <property type="match status" value="1"/>
</dbReference>
<comment type="subcellular location">
    <subcellularLocation>
        <location evidence="1">Cell membrane</location>
        <topology evidence="1">Peripheral membrane protein</topology>
        <orientation evidence="1">Cytoplasmic side</orientation>
    </subcellularLocation>
</comment>
<organism evidence="9">
    <name type="scientific">Caldithrix abyssi</name>
    <dbReference type="NCBI Taxonomy" id="187145"/>
    <lineage>
        <taxon>Bacteria</taxon>
        <taxon>Pseudomonadati</taxon>
        <taxon>Calditrichota</taxon>
        <taxon>Calditrichia</taxon>
        <taxon>Calditrichales</taxon>
        <taxon>Calditrichaceae</taxon>
        <taxon>Caldithrix</taxon>
    </lineage>
</organism>
<keyword evidence="4" id="KW-0342">GTP-binding</keyword>
<evidence type="ECO:0000256" key="3">
    <source>
        <dbReference type="ARBA" id="ARBA00022741"/>
    </source>
</evidence>
<evidence type="ECO:0000256" key="5">
    <source>
        <dbReference type="ARBA" id="ARBA00023136"/>
    </source>
</evidence>
<evidence type="ECO:0000256" key="4">
    <source>
        <dbReference type="ARBA" id="ARBA00023134"/>
    </source>
</evidence>
<evidence type="ECO:0008006" key="10">
    <source>
        <dbReference type="Google" id="ProtNLM"/>
    </source>
</evidence>
<dbReference type="Gene3D" id="3.40.50.300">
    <property type="entry name" value="P-loop containing nucleotide triphosphate hydrolases"/>
    <property type="match status" value="1"/>
</dbReference>
<dbReference type="GO" id="GO:0005886">
    <property type="term" value="C:plasma membrane"/>
    <property type="evidence" value="ECO:0007669"/>
    <property type="project" value="UniProtKB-SubCell"/>
</dbReference>
<dbReference type="InterPro" id="IPR027417">
    <property type="entry name" value="P-loop_NTPase"/>
</dbReference>
<feature type="region of interest" description="Disordered" evidence="6">
    <location>
        <begin position="57"/>
        <end position="86"/>
    </location>
</feature>
<keyword evidence="5" id="KW-0472">Membrane</keyword>
<dbReference type="GO" id="GO:0005525">
    <property type="term" value="F:GTP binding"/>
    <property type="evidence" value="ECO:0007669"/>
    <property type="project" value="UniProtKB-KW"/>
</dbReference>
<dbReference type="InterPro" id="IPR000897">
    <property type="entry name" value="SRP54_GTPase_dom"/>
</dbReference>
<protein>
    <recommendedName>
        <fullName evidence="10">Flagella-associated GTP-binding protein</fullName>
    </recommendedName>
</protein>
<evidence type="ECO:0000259" key="7">
    <source>
        <dbReference type="SMART" id="SM00382"/>
    </source>
</evidence>
<dbReference type="Pfam" id="PF00448">
    <property type="entry name" value="SRP54"/>
    <property type="match status" value="1"/>
</dbReference>
<comment type="similarity">
    <text evidence="2">Belongs to the GTP-binding SRP family.</text>
</comment>
<dbReference type="Proteomes" id="UP000885779">
    <property type="component" value="Unassembled WGS sequence"/>
</dbReference>
<comment type="caution">
    <text evidence="9">The sequence shown here is derived from an EMBL/GenBank/DDBJ whole genome shotgun (WGS) entry which is preliminary data.</text>
</comment>
<proteinExistence type="inferred from homology"/>
<dbReference type="SMART" id="SM00962">
    <property type="entry name" value="SRP54"/>
    <property type="match status" value="1"/>
</dbReference>
<feature type="domain" description="SRP54-type proteins GTP-binding" evidence="8">
    <location>
        <begin position="204"/>
        <end position="393"/>
    </location>
</feature>
<dbReference type="SUPFAM" id="SSF52540">
    <property type="entry name" value="P-loop containing nucleoside triphosphate hydrolases"/>
    <property type="match status" value="1"/>
</dbReference>
<dbReference type="AlphaFoldDB" id="A0A7V4WVA6"/>
<evidence type="ECO:0000259" key="8">
    <source>
        <dbReference type="SMART" id="SM00962"/>
    </source>
</evidence>
<dbReference type="InterPro" id="IPR003593">
    <property type="entry name" value="AAA+_ATPase"/>
</dbReference>
<dbReference type="EMBL" id="DRQG01000052">
    <property type="protein sequence ID" value="HGY55141.1"/>
    <property type="molecule type" value="Genomic_DNA"/>
</dbReference>
<feature type="domain" description="AAA+ ATPase" evidence="7">
    <location>
        <begin position="203"/>
        <end position="338"/>
    </location>
</feature>
<dbReference type="PANTHER" id="PTHR43134:SF3">
    <property type="entry name" value="FLAGELLAR BIOSYNTHESIS PROTEIN FLHF"/>
    <property type="match status" value="1"/>
</dbReference>
<feature type="compositionally biased region" description="Basic and acidic residues" evidence="6">
    <location>
        <begin position="68"/>
        <end position="86"/>
    </location>
</feature>
<name>A0A7V4WVA6_CALAY</name>
<reference evidence="9" key="1">
    <citation type="journal article" date="2020" name="mSystems">
        <title>Genome- and Community-Level Interaction Insights into Carbon Utilization and Element Cycling Functions of Hydrothermarchaeota in Hydrothermal Sediment.</title>
        <authorList>
            <person name="Zhou Z."/>
            <person name="Liu Y."/>
            <person name="Xu W."/>
            <person name="Pan J."/>
            <person name="Luo Z.H."/>
            <person name="Li M."/>
        </authorList>
    </citation>
    <scope>NUCLEOTIDE SEQUENCE [LARGE SCALE GENOMIC DNA]</scope>
    <source>
        <strain evidence="9">HyVt-577</strain>
    </source>
</reference>
<evidence type="ECO:0000256" key="2">
    <source>
        <dbReference type="ARBA" id="ARBA00008531"/>
    </source>
</evidence>
<evidence type="ECO:0000256" key="1">
    <source>
        <dbReference type="ARBA" id="ARBA00004413"/>
    </source>
</evidence>
<evidence type="ECO:0000256" key="6">
    <source>
        <dbReference type="SAM" id="MobiDB-lite"/>
    </source>
</evidence>
<sequence length="395" mass="44812">MQVKTFIDESLPKALYKAKQEHGNDIILLESQEFKDPGKFGDKVMVKITVSIQDGNDKVKSWQPPQVKRYEEQTEPKKRAQSKEEKKFDEVIQGILAKKPKELDQEKKILDELASLRKEIANLSVKTEAAGEPDFPNVFNDMYRQLKEKGIADDIAKAWIRRIYHLYENPDKVSSRDIRKSIKTEMRRIVKPYTFSKNGVHNRPKVVLLLGATGVGKTTTAMKLAAHPDMYAQKDVAIISTDPYGPSEALKSFGKISGVQVAEARGTDEIAKTIEKFQDKDVVIVDTPGRSPFESNHLKILEEYVKVVKPSEIFLVLSMSTDLDDLFLSCAMYMLLKPTGVAFTKFDETTKPGKLFSILDELKLPVVYFSEGKRVFIDIAPGRVDYIENKIFDQN</sequence>
<gene>
    <name evidence="9" type="ORF">ENK44_05545</name>
</gene>
<evidence type="ECO:0000313" key="9">
    <source>
        <dbReference type="EMBL" id="HGY55141.1"/>
    </source>
</evidence>
<dbReference type="GO" id="GO:0005047">
    <property type="term" value="F:signal recognition particle binding"/>
    <property type="evidence" value="ECO:0007669"/>
    <property type="project" value="TreeGrafter"/>
</dbReference>
<dbReference type="SMART" id="SM00382">
    <property type="entry name" value="AAA"/>
    <property type="match status" value="1"/>
</dbReference>
<accession>A0A7V4WVA6</accession>
<keyword evidence="3" id="KW-0547">Nucleotide-binding</keyword>
<dbReference type="Gene3D" id="1.20.120.1380">
    <property type="entry name" value="Flagellar FlhF biosynthesis protein, N domain"/>
    <property type="match status" value="1"/>
</dbReference>